<accession>A0A0C3CJZ4</accession>
<organism evidence="2 3">
    <name type="scientific">Oidiodendron maius (strain Zn)</name>
    <dbReference type="NCBI Taxonomy" id="913774"/>
    <lineage>
        <taxon>Eukaryota</taxon>
        <taxon>Fungi</taxon>
        <taxon>Dikarya</taxon>
        <taxon>Ascomycota</taxon>
        <taxon>Pezizomycotina</taxon>
        <taxon>Leotiomycetes</taxon>
        <taxon>Leotiomycetes incertae sedis</taxon>
        <taxon>Myxotrichaceae</taxon>
        <taxon>Oidiodendron</taxon>
    </lineage>
</organism>
<dbReference type="Gene3D" id="3.40.50.720">
    <property type="entry name" value="NAD(P)-binding Rossmann-like Domain"/>
    <property type="match status" value="1"/>
</dbReference>
<dbReference type="STRING" id="913774.A0A0C3CJZ4"/>
<dbReference type="PANTHER" id="PTHR47129">
    <property type="entry name" value="QUINONE OXIDOREDUCTASE 2"/>
    <property type="match status" value="1"/>
</dbReference>
<dbReference type="PANTHER" id="PTHR47129:SF1">
    <property type="entry name" value="NMRA-LIKE DOMAIN-CONTAINING PROTEIN"/>
    <property type="match status" value="1"/>
</dbReference>
<dbReference type="HOGENOM" id="CLU_007383_10_4_1"/>
<dbReference type="EMBL" id="KN832879">
    <property type="protein sequence ID" value="KIM99258.1"/>
    <property type="molecule type" value="Genomic_DNA"/>
</dbReference>
<dbReference type="Pfam" id="PF05368">
    <property type="entry name" value="NmrA"/>
    <property type="match status" value="1"/>
</dbReference>
<dbReference type="InterPro" id="IPR052718">
    <property type="entry name" value="NmrA-type_oxidoreductase"/>
</dbReference>
<dbReference type="SUPFAM" id="SSF51735">
    <property type="entry name" value="NAD(P)-binding Rossmann-fold domains"/>
    <property type="match status" value="1"/>
</dbReference>
<dbReference type="InterPro" id="IPR008030">
    <property type="entry name" value="NmrA-like"/>
</dbReference>
<reference evidence="3" key="2">
    <citation type="submission" date="2015-01" db="EMBL/GenBank/DDBJ databases">
        <title>Evolutionary Origins and Diversification of the Mycorrhizal Mutualists.</title>
        <authorList>
            <consortium name="DOE Joint Genome Institute"/>
            <consortium name="Mycorrhizal Genomics Consortium"/>
            <person name="Kohler A."/>
            <person name="Kuo A."/>
            <person name="Nagy L.G."/>
            <person name="Floudas D."/>
            <person name="Copeland A."/>
            <person name="Barry K.W."/>
            <person name="Cichocki N."/>
            <person name="Veneault-Fourrey C."/>
            <person name="LaButti K."/>
            <person name="Lindquist E.A."/>
            <person name="Lipzen A."/>
            <person name="Lundell T."/>
            <person name="Morin E."/>
            <person name="Murat C."/>
            <person name="Riley R."/>
            <person name="Ohm R."/>
            <person name="Sun H."/>
            <person name="Tunlid A."/>
            <person name="Henrissat B."/>
            <person name="Grigoriev I.V."/>
            <person name="Hibbett D.S."/>
            <person name="Martin F."/>
        </authorList>
    </citation>
    <scope>NUCLEOTIDE SEQUENCE [LARGE SCALE GENOMIC DNA]</scope>
    <source>
        <strain evidence="3">Zn</strain>
    </source>
</reference>
<sequence length="311" mass="33816">MIVLTGTSGGLASVVLDTILDQNLIPASSIRISSSSSRTTSTNAKAAGIEVRHGDMAKPETLVQSFAGADAVFLVSYPSVGEERFKLHKNAIDAAKKAGVEHIIYTSLTFGGVDGEHSTAGVMNAHIQTVQYLKASGISWTIVREATYAHLWNNFAGFLKLDKTGDCDVVVSHDGLNSWASRQDLGEATAKIVARWQDYVGKTISLTGPRLLTVEDIVKTYAKHTGRRVNFRVVGPAAAIEYHKQHKTLPPEQEDFLSNWASWHVSLANGEAAYLDPALEQLLGRKPKDIEDMADILFKAETNILDTKDLI</sequence>
<gene>
    <name evidence="2" type="ORF">OIDMADRAFT_181623</name>
</gene>
<feature type="domain" description="NmrA-like" evidence="1">
    <location>
        <begin position="2"/>
        <end position="235"/>
    </location>
</feature>
<evidence type="ECO:0000313" key="2">
    <source>
        <dbReference type="EMBL" id="KIM99258.1"/>
    </source>
</evidence>
<evidence type="ECO:0000259" key="1">
    <source>
        <dbReference type="Pfam" id="PF05368"/>
    </source>
</evidence>
<dbReference type="InParanoid" id="A0A0C3CJZ4"/>
<name>A0A0C3CJZ4_OIDMZ</name>
<dbReference type="AlphaFoldDB" id="A0A0C3CJZ4"/>
<keyword evidence="3" id="KW-1185">Reference proteome</keyword>
<reference evidence="2 3" key="1">
    <citation type="submission" date="2014-04" db="EMBL/GenBank/DDBJ databases">
        <authorList>
            <consortium name="DOE Joint Genome Institute"/>
            <person name="Kuo A."/>
            <person name="Martino E."/>
            <person name="Perotto S."/>
            <person name="Kohler A."/>
            <person name="Nagy L.G."/>
            <person name="Floudas D."/>
            <person name="Copeland A."/>
            <person name="Barry K.W."/>
            <person name="Cichocki N."/>
            <person name="Veneault-Fourrey C."/>
            <person name="LaButti K."/>
            <person name="Lindquist E.A."/>
            <person name="Lipzen A."/>
            <person name="Lundell T."/>
            <person name="Morin E."/>
            <person name="Murat C."/>
            <person name="Sun H."/>
            <person name="Tunlid A."/>
            <person name="Henrissat B."/>
            <person name="Grigoriev I.V."/>
            <person name="Hibbett D.S."/>
            <person name="Martin F."/>
            <person name="Nordberg H.P."/>
            <person name="Cantor M.N."/>
            <person name="Hua S.X."/>
        </authorList>
    </citation>
    <scope>NUCLEOTIDE SEQUENCE [LARGE SCALE GENOMIC DNA]</scope>
    <source>
        <strain evidence="2 3">Zn</strain>
    </source>
</reference>
<evidence type="ECO:0000313" key="3">
    <source>
        <dbReference type="Proteomes" id="UP000054321"/>
    </source>
</evidence>
<proteinExistence type="predicted"/>
<dbReference type="Proteomes" id="UP000054321">
    <property type="component" value="Unassembled WGS sequence"/>
</dbReference>
<protein>
    <recommendedName>
        <fullName evidence="1">NmrA-like domain-containing protein</fullName>
    </recommendedName>
</protein>
<dbReference type="InterPro" id="IPR036291">
    <property type="entry name" value="NAD(P)-bd_dom_sf"/>
</dbReference>
<dbReference type="OrthoDB" id="419598at2759"/>
<dbReference type="Gene3D" id="3.90.25.10">
    <property type="entry name" value="UDP-galactose 4-epimerase, domain 1"/>
    <property type="match status" value="1"/>
</dbReference>